<dbReference type="AlphaFoldDB" id="A0A1H2APL7"/>
<dbReference type="InterPro" id="IPR007312">
    <property type="entry name" value="Phosphoesterase"/>
</dbReference>
<dbReference type="Proteomes" id="UP000199103">
    <property type="component" value="Chromosome I"/>
</dbReference>
<evidence type="ECO:0000256" key="1">
    <source>
        <dbReference type="ARBA" id="ARBA00022801"/>
    </source>
</evidence>
<feature type="compositionally biased region" description="Basic and acidic residues" evidence="3">
    <location>
        <begin position="519"/>
        <end position="532"/>
    </location>
</feature>
<evidence type="ECO:0000256" key="2">
    <source>
        <dbReference type="ARBA" id="ARBA00023026"/>
    </source>
</evidence>
<dbReference type="CDD" id="cd16013">
    <property type="entry name" value="AcpA"/>
    <property type="match status" value="1"/>
</dbReference>
<organism evidence="4 5">
    <name type="scientific">Microlunatus soli</name>
    <dbReference type="NCBI Taxonomy" id="630515"/>
    <lineage>
        <taxon>Bacteria</taxon>
        <taxon>Bacillati</taxon>
        <taxon>Actinomycetota</taxon>
        <taxon>Actinomycetes</taxon>
        <taxon>Propionibacteriales</taxon>
        <taxon>Propionibacteriaceae</taxon>
        <taxon>Microlunatus</taxon>
    </lineage>
</organism>
<feature type="region of interest" description="Disordered" evidence="3">
    <location>
        <begin position="519"/>
        <end position="543"/>
    </location>
</feature>
<sequence length="621" mass="65804">MTDQHPRPGGSSSDPSTAAASTTHHRRNRRSKIITAAAVGLVASASLALQACGTDAVPAQQPAQQAAARTTTPIKHLVVIFGENISYDHYFGTYPRAANTDGSRFVAKRNTPKVNNLTTKVKGGGTLLTRNPNGVNPTRLSPSDPQQVLTCDQNHDYLPEQLAYDRGRMDAFPNNVGTAKGTSASGGTCKASDNLAYYDGNTVTALWNYAQQYAMSDNSYSDVFGPSTPGALSLVSGSTGGVDKTAGSVRYATSRDNAAAGQLVADGNGSSSVIADPDPYYDDCASGAQVGLAGRNIGDQLNAKGLSWGWFEGGFTPTTKYSGPVRKGAGYDPTTVTGRAACGASSPIGEAIGGTGQYGTEGDYIPHHQPFQYYASTANPHHIAPASLDVVGTDTQHYTAGKPDYDTANHQYDISTFDDLITAIDRGQLGTDHLPAVSYLKAPGNQDGHAGYSDPLDEQAFIAQQVNAIENSPAWKDTAIVLAYDDSDGWYDHQSATINNPSSTVADAISGDGRCQVDAKNKGRQQKAEKAEPLGGQQGRCGPGPRQPLLVISPYAKSDFVDHHQTQQGSIVRFVEDNWRLNRIPGSTDSIAGSLESMFDFRSHRPNKKLIIDPKTGLARN</sequence>
<keyword evidence="2" id="KW-0843">Virulence</keyword>
<dbReference type="Gene3D" id="3.40.720.10">
    <property type="entry name" value="Alkaline Phosphatase, subunit A"/>
    <property type="match status" value="2"/>
</dbReference>
<protein>
    <submittedName>
        <fullName evidence="4">Phospholipase C</fullName>
    </submittedName>
</protein>
<feature type="region of interest" description="Disordered" evidence="3">
    <location>
        <begin position="1"/>
        <end position="30"/>
    </location>
</feature>
<feature type="compositionally biased region" description="Low complexity" evidence="3">
    <location>
        <begin position="11"/>
        <end position="22"/>
    </location>
</feature>
<name>A0A1H2APL7_9ACTN</name>
<dbReference type="InterPro" id="IPR017850">
    <property type="entry name" value="Alkaline_phosphatase_core_sf"/>
</dbReference>
<accession>A0A1H2APL7</accession>
<keyword evidence="5" id="KW-1185">Reference proteome</keyword>
<dbReference type="PANTHER" id="PTHR31956">
    <property type="entry name" value="NON-SPECIFIC PHOSPHOLIPASE C4-RELATED"/>
    <property type="match status" value="1"/>
</dbReference>
<dbReference type="RefSeq" id="WP_091531318.1">
    <property type="nucleotide sequence ID" value="NZ_LT629772.1"/>
</dbReference>
<dbReference type="STRING" id="630515.SAMN04489812_6092"/>
<evidence type="ECO:0000313" key="5">
    <source>
        <dbReference type="Proteomes" id="UP000199103"/>
    </source>
</evidence>
<gene>
    <name evidence="4" type="ORF">SAMN04489812_6092</name>
</gene>
<keyword evidence="1" id="KW-0378">Hydrolase</keyword>
<dbReference type="Pfam" id="PF04185">
    <property type="entry name" value="Phosphoesterase"/>
    <property type="match status" value="1"/>
</dbReference>
<dbReference type="OrthoDB" id="4181857at2"/>
<dbReference type="GO" id="GO:0042578">
    <property type="term" value="F:phosphoric ester hydrolase activity"/>
    <property type="evidence" value="ECO:0007669"/>
    <property type="project" value="UniProtKB-ARBA"/>
</dbReference>
<evidence type="ECO:0000256" key="3">
    <source>
        <dbReference type="SAM" id="MobiDB-lite"/>
    </source>
</evidence>
<proteinExistence type="predicted"/>
<evidence type="ECO:0000313" key="4">
    <source>
        <dbReference type="EMBL" id="SDT47516.1"/>
    </source>
</evidence>
<dbReference type="PANTHER" id="PTHR31956:SF1">
    <property type="entry name" value="NON-SPECIFIC PHOSPHOLIPASE C1"/>
    <property type="match status" value="1"/>
</dbReference>
<dbReference type="EMBL" id="LT629772">
    <property type="protein sequence ID" value="SDT47516.1"/>
    <property type="molecule type" value="Genomic_DNA"/>
</dbReference>
<reference evidence="4 5" key="1">
    <citation type="submission" date="2016-10" db="EMBL/GenBank/DDBJ databases">
        <authorList>
            <person name="de Groot N.N."/>
        </authorList>
    </citation>
    <scope>NUCLEOTIDE SEQUENCE [LARGE SCALE GENOMIC DNA]</scope>
    <source>
        <strain evidence="4 5">DSM 21800</strain>
    </source>
</reference>